<dbReference type="NCBIfam" id="TIGR02601">
    <property type="entry name" value="autotrns_rpt"/>
    <property type="match status" value="1"/>
</dbReference>
<evidence type="ECO:0000313" key="4">
    <source>
        <dbReference type="EMBL" id="KTS96038.1"/>
    </source>
</evidence>
<reference evidence="4 5" key="1">
    <citation type="journal article" date="2016" name="Front. Microbiol.">
        <title>Genomic Resource of Rice Seed Associated Bacteria.</title>
        <authorList>
            <person name="Midha S."/>
            <person name="Bansal K."/>
            <person name="Sharma S."/>
            <person name="Kumar N."/>
            <person name="Patil P.P."/>
            <person name="Chaudhry V."/>
            <person name="Patil P.B."/>
        </authorList>
    </citation>
    <scope>NUCLEOTIDE SEQUENCE [LARGE SCALE GENOMIC DNA]</scope>
    <source>
        <strain evidence="4 5">RSA13</strain>
    </source>
</reference>
<gene>
    <name evidence="4" type="ORF">RSA13_14370</name>
</gene>
<dbReference type="Pfam" id="PF12951">
    <property type="entry name" value="PATR"/>
    <property type="match status" value="1"/>
</dbReference>
<protein>
    <recommendedName>
        <fullName evidence="3">Phosphatidic acid phosphatase type 2/haloperoxidase domain-containing protein</fullName>
    </recommendedName>
</protein>
<name>A0AB34VDV2_9GAMM</name>
<accession>A0AB34VDV2</accession>
<dbReference type="InterPro" id="IPR000326">
    <property type="entry name" value="PAP2/HPO"/>
</dbReference>
<sequence length="641" mass="68260">MPAVMRFGTFLTRLTGAVLLPVLMNNALAAPPPADPGFSDSAPPPNVPAFVDTIATNQRGDAHFATLNTNAGVRVVSGFLTLWRPRTLRVDAGVTAPARDGFPAITPSDCTGLPDKPPVCGTVLNRHVLDANLKYVVKATAHRSPAQAAAAYFDDRRAKGYSVTDGLGPLTSVWRSAAQQVTSITRIPADASRVLYVDKGNNTGAGTQESNHDFGLVVDFLNEMGNNASTEPAKRFYKYARPYRWRSEVVVVPALVPAESPTPATDGGFISGHTAEAIRDAIAMAWLVPERFQAMISRGMELGENRIIAGMHSPLDVIGGRMLALAVATANLTAYHDEALRAFAQAHQTLLQRTGTTPEALRVFAHAAPLQADRFADPATNRAEARRRMTFGFTPIASRQRPPVVPKGAEILLETRFPYLTASQRRVVLKTTEIASGYPVMDDAEGWGRLNLVAAADGYGQFNGNVQVAMDASKGGFNQRDSWRNAISGAGKLTLQGSGTLQLVGNNHYSGGTQVDGGTLEAGSVHAFGKGDVYVGSQGAVRIRAASPVQIKRHFTARPNARLELDIDGKGGGQLAIRGPLAAGGTLVVRFVKGYQPKLGEVIPLIDAAARSGRFEQITVEGYRARPVFSASGIKIQILAA</sequence>
<dbReference type="SUPFAM" id="SSF48317">
    <property type="entry name" value="Acid phosphatase/Vanadium-dependent haloperoxidase"/>
    <property type="match status" value="1"/>
</dbReference>
<dbReference type="InterPro" id="IPR011050">
    <property type="entry name" value="Pectin_lyase_fold/virulence"/>
</dbReference>
<feature type="chain" id="PRO_5044311403" description="Phosphatidic acid phosphatase type 2/haloperoxidase domain-containing protein" evidence="2">
    <location>
        <begin position="30"/>
        <end position="641"/>
    </location>
</feature>
<dbReference type="InterPro" id="IPR013425">
    <property type="entry name" value="Autotrns_rpt"/>
</dbReference>
<feature type="signal peptide" evidence="2">
    <location>
        <begin position="1"/>
        <end position="29"/>
    </location>
</feature>
<dbReference type="Pfam" id="PF01569">
    <property type="entry name" value="PAP2"/>
    <property type="match status" value="1"/>
</dbReference>
<feature type="domain" description="Phosphatidic acid phosphatase type 2/haloperoxidase" evidence="3">
    <location>
        <begin position="214"/>
        <end position="332"/>
    </location>
</feature>
<dbReference type="SMART" id="SM00014">
    <property type="entry name" value="acidPPc"/>
    <property type="match status" value="1"/>
</dbReference>
<evidence type="ECO:0000313" key="5">
    <source>
        <dbReference type="Proteomes" id="UP000072520"/>
    </source>
</evidence>
<dbReference type="EMBL" id="LDSI01000020">
    <property type="protein sequence ID" value="KTS96038.1"/>
    <property type="molecule type" value="Genomic_DNA"/>
</dbReference>
<dbReference type="Proteomes" id="UP000072520">
    <property type="component" value="Unassembled WGS sequence"/>
</dbReference>
<dbReference type="AlphaFoldDB" id="A0AB34VDV2"/>
<dbReference type="SUPFAM" id="SSF51126">
    <property type="entry name" value="Pectin lyase-like"/>
    <property type="match status" value="1"/>
</dbReference>
<evidence type="ECO:0000259" key="3">
    <source>
        <dbReference type="SMART" id="SM00014"/>
    </source>
</evidence>
<keyword evidence="1 2" id="KW-0732">Signal</keyword>
<evidence type="ECO:0000256" key="2">
    <source>
        <dbReference type="SAM" id="SignalP"/>
    </source>
</evidence>
<evidence type="ECO:0000256" key="1">
    <source>
        <dbReference type="ARBA" id="ARBA00022729"/>
    </source>
</evidence>
<comment type="caution">
    <text evidence="4">The sequence shown here is derived from an EMBL/GenBank/DDBJ whole genome shotgun (WGS) entry which is preliminary data.</text>
</comment>
<dbReference type="Gene3D" id="1.20.144.10">
    <property type="entry name" value="Phosphatidic acid phosphatase type 2/haloperoxidase"/>
    <property type="match status" value="1"/>
</dbReference>
<dbReference type="RefSeq" id="WP_054633533.1">
    <property type="nucleotide sequence ID" value="NZ_CP116285.1"/>
</dbReference>
<dbReference type="InterPro" id="IPR036938">
    <property type="entry name" value="PAP2/HPO_sf"/>
</dbReference>
<organism evidence="4 5">
    <name type="scientific">Pantoea stewartii</name>
    <dbReference type="NCBI Taxonomy" id="66269"/>
    <lineage>
        <taxon>Bacteria</taxon>
        <taxon>Pseudomonadati</taxon>
        <taxon>Pseudomonadota</taxon>
        <taxon>Gammaproteobacteria</taxon>
        <taxon>Enterobacterales</taxon>
        <taxon>Erwiniaceae</taxon>
        <taxon>Pantoea</taxon>
    </lineage>
</organism>
<proteinExistence type="predicted"/>